<protein>
    <submittedName>
        <fullName evidence="2">Uncharacterized protein</fullName>
    </submittedName>
</protein>
<evidence type="ECO:0000256" key="1">
    <source>
        <dbReference type="SAM" id="MobiDB-lite"/>
    </source>
</evidence>
<feature type="compositionally biased region" description="Low complexity" evidence="1">
    <location>
        <begin position="420"/>
        <end position="433"/>
    </location>
</feature>
<feature type="compositionally biased region" description="Low complexity" evidence="1">
    <location>
        <begin position="395"/>
        <end position="404"/>
    </location>
</feature>
<feature type="compositionally biased region" description="Polar residues" evidence="1">
    <location>
        <begin position="121"/>
        <end position="133"/>
    </location>
</feature>
<feature type="compositionally biased region" description="Polar residues" evidence="1">
    <location>
        <begin position="47"/>
        <end position="64"/>
    </location>
</feature>
<evidence type="ECO:0000313" key="2">
    <source>
        <dbReference type="EMBL" id="GLC60334.1"/>
    </source>
</evidence>
<proteinExistence type="predicted"/>
<dbReference type="Proteomes" id="UP001165080">
    <property type="component" value="Unassembled WGS sequence"/>
</dbReference>
<sequence>MLPQQLRQRGIYAAFCPGSALVSPSCSLHQELRVTFSSGGGQPEHGASSSAAQGRNTAVDTTQPVPGVPQGDGVATSGTIEASAKPSLGTATAMAELRSRLAASRAAPELSRNAPGAPPSSHHSMQSGVSQPSPVRRQEAADFQGVPLQLGELGNPLQGMAVLTHTDVRQLAEYGKDPLASDQRFLASLQKMAPAPQQRAAAIMQMAAGAVPPPAVLVWAAQEVVAQVRLLLRERLLQPQQGEQGGQQQVAVQGSSGLAALRSEPWWEGALQLARLTLGGNVPQSSPQQQQQQQQHPAAGQPPPPRARTELELMRAFAAGRAASGTPAGAPEAPQAGELHVGSCSWEALLALPQLHALLEAAASRSPELAGVLELAGVRTVGGIAPVAAAVTGSAAPGMSTAGGSRSGGGADKGKQRLKAPVATAADAEASPAPAAGPWLLPVLRSAVAGARVKALQAAGWADADAPLDVDAALTALALGSPGPGDAAGAPTRQQRVAAADWLAALTLLRHAEERLGCAGGASDVRQEAVAILHLLGLPLEPHELPYMDELKVSEQEVLAWQSQLSEQLTSGNAPAGGSAPPVPAALQSRLSAARQRLAAAGRALALAAPEPAASAPSWTPAAEATLAWLHAVGAPLALGLLSGGYGSLSRLRAMVPELREALVLRLLEMGRVQGGTTALAAALYGDTEAAWRAARADVAGSATAAALLHREAVEAELDLLHERYVATPAGPPVPQPLPTDAALAAAVQALPPPARLLYDSYYVLRADGGDDPAVVQERRRVADALSAAGEGAVLAGLGNLQAWLSEARKGLLLLPAPLLALLLRFLRVQVSVTREEAQSQRNKLTALAILVAEQQRRAVAAAGGGSDADGAAVATAARELAEWSRSGDGAATEAGSSVSAALAALLGPSAAMDFTSWLQATALSSSSAPGSTHALLAQQHMQMDVERYLTMTHDPRLHLPVSGLGQAAEASPSSSSSSSSASASSSSASCRPTTAHWTDPALRLSEASFLGDMRPQLDAYLQALGHRPLGEAEWTVYRDAALEEWEAGRAEREERVAAAGQSGFFNPRADEVYLQQMLERGIPTGDPLGPQSRRYLDTLLRNSSWSFAQRRQAVQRLIQLNAHFARQPPAPEGGSPFAPLFAVGGPDLVPRLGPLAEGQGQGQAVPGRREGATAAIGEAVRLPKGF</sequence>
<dbReference type="AlphaFoldDB" id="A0A9W6BY08"/>
<reference evidence="2 3" key="1">
    <citation type="journal article" date="2023" name="Commun. Biol.">
        <title>Reorganization of the ancestral sex-determining regions during the evolution of trioecy in Pleodorina starrii.</title>
        <authorList>
            <person name="Takahashi K."/>
            <person name="Suzuki S."/>
            <person name="Kawai-Toyooka H."/>
            <person name="Yamamoto K."/>
            <person name="Hamaji T."/>
            <person name="Ootsuki R."/>
            <person name="Yamaguchi H."/>
            <person name="Kawachi M."/>
            <person name="Higashiyama T."/>
            <person name="Nozaki H."/>
        </authorList>
    </citation>
    <scope>NUCLEOTIDE SEQUENCE [LARGE SCALE GENOMIC DNA]</scope>
    <source>
        <strain evidence="2 3">NIES-4479</strain>
    </source>
</reference>
<organism evidence="2 3">
    <name type="scientific">Pleodorina starrii</name>
    <dbReference type="NCBI Taxonomy" id="330485"/>
    <lineage>
        <taxon>Eukaryota</taxon>
        <taxon>Viridiplantae</taxon>
        <taxon>Chlorophyta</taxon>
        <taxon>core chlorophytes</taxon>
        <taxon>Chlorophyceae</taxon>
        <taxon>CS clade</taxon>
        <taxon>Chlamydomonadales</taxon>
        <taxon>Volvocaceae</taxon>
        <taxon>Pleodorina</taxon>
    </lineage>
</organism>
<keyword evidence="3" id="KW-1185">Reference proteome</keyword>
<feature type="region of interest" description="Disordered" evidence="1">
    <location>
        <begin position="37"/>
        <end position="87"/>
    </location>
</feature>
<feature type="compositionally biased region" description="Low complexity" evidence="1">
    <location>
        <begin position="283"/>
        <end position="299"/>
    </location>
</feature>
<feature type="region of interest" description="Disordered" evidence="1">
    <location>
        <begin position="279"/>
        <end position="306"/>
    </location>
</feature>
<accession>A0A9W6BY08</accession>
<feature type="region of interest" description="Disordered" evidence="1">
    <location>
        <begin position="102"/>
        <end position="140"/>
    </location>
</feature>
<dbReference type="EMBL" id="BRXU01000033">
    <property type="protein sequence ID" value="GLC60334.1"/>
    <property type="molecule type" value="Genomic_DNA"/>
</dbReference>
<evidence type="ECO:0000313" key="3">
    <source>
        <dbReference type="Proteomes" id="UP001165080"/>
    </source>
</evidence>
<feature type="region of interest" description="Disordered" evidence="1">
    <location>
        <begin position="395"/>
        <end position="433"/>
    </location>
</feature>
<comment type="caution">
    <text evidence="2">The sequence shown here is derived from an EMBL/GenBank/DDBJ whole genome shotgun (WGS) entry which is preliminary data.</text>
</comment>
<name>A0A9W6BY08_9CHLO</name>
<gene>
    <name evidence="2" type="primary">PLEST011999</name>
    <name evidence="2" type="ORF">PLESTB_001599600</name>
</gene>
<feature type="compositionally biased region" description="Low complexity" evidence="1">
    <location>
        <begin position="102"/>
        <end position="112"/>
    </location>
</feature>
<feature type="compositionally biased region" description="Low complexity" evidence="1">
    <location>
        <begin position="968"/>
        <end position="990"/>
    </location>
</feature>
<feature type="region of interest" description="Disordered" evidence="1">
    <location>
        <begin position="965"/>
        <end position="996"/>
    </location>
</feature>
<dbReference type="OrthoDB" id="552257at2759"/>